<evidence type="ECO:0000259" key="9">
    <source>
        <dbReference type="Pfam" id="PF00498"/>
    </source>
</evidence>
<name>A0ABP9A1M3_9MICO</name>
<feature type="compositionally biased region" description="Low complexity" evidence="7">
    <location>
        <begin position="191"/>
        <end position="200"/>
    </location>
</feature>
<keyword evidence="6 8" id="KW-0472">Membrane</keyword>
<gene>
    <name evidence="11" type="ORF">GCM10023351_14340</name>
</gene>
<feature type="domain" description="RDD" evidence="10">
    <location>
        <begin position="32"/>
        <end position="162"/>
    </location>
</feature>
<feature type="transmembrane region" description="Helical" evidence="8">
    <location>
        <begin position="38"/>
        <end position="58"/>
    </location>
</feature>
<comment type="caution">
    <text evidence="11">The sequence shown here is derived from an EMBL/GenBank/DDBJ whole genome shotgun (WGS) entry which is preliminary data.</text>
</comment>
<dbReference type="SUPFAM" id="SSF49879">
    <property type="entry name" value="SMAD/FHA domain"/>
    <property type="match status" value="1"/>
</dbReference>
<accession>A0ABP9A1M3</accession>
<evidence type="ECO:0000259" key="10">
    <source>
        <dbReference type="Pfam" id="PF06271"/>
    </source>
</evidence>
<proteinExistence type="predicted"/>
<sequence>MSGWAIIDAREAAPEPTPVSAARAAQLGLRPAPTGRRMAAALVDALPALVFSAPVAIAPRDILDGELLWILIAAIGALLLVVYGLVQLGSHGRRGQTFGKQLLRIRTVRADTLRAIGFWRAVEKAALVAASGVVPVVGTVVLLLSPLWDREKRGRGWHDRAARAWLIDLRAVDPFDAVAFEAARGRARARVTAAPSTPASSAPPAPAAPAGAAVEAAPAGRAGQGLIDSVPGRAAHPGAPSGPAPSSPARAAPSAPVLAPEAPDPFPPARIRVRLDTGEEYLLAGRCLIGRLPVAEPGEAVAYALPVQDGARSVSKTHFVLDVRTAGMTVTDRRSGNGTSVIRSGVEHPAVADIPFPVYPGDRIRFGDRTMEVLHG</sequence>
<keyword evidence="12" id="KW-1185">Reference proteome</keyword>
<feature type="transmembrane region" description="Helical" evidence="8">
    <location>
        <begin position="67"/>
        <end position="86"/>
    </location>
</feature>
<dbReference type="Pfam" id="PF06271">
    <property type="entry name" value="RDD"/>
    <property type="match status" value="1"/>
</dbReference>
<protein>
    <recommendedName>
        <fullName evidence="13">FHA domain-containing protein</fullName>
    </recommendedName>
</protein>
<evidence type="ECO:0000256" key="6">
    <source>
        <dbReference type="ARBA" id="ARBA00023136"/>
    </source>
</evidence>
<feature type="compositionally biased region" description="Low complexity" evidence="7">
    <location>
        <begin position="208"/>
        <end position="221"/>
    </location>
</feature>
<feature type="region of interest" description="Disordered" evidence="7">
    <location>
        <begin position="191"/>
        <end position="269"/>
    </location>
</feature>
<evidence type="ECO:0000256" key="5">
    <source>
        <dbReference type="ARBA" id="ARBA00022989"/>
    </source>
</evidence>
<keyword evidence="2" id="KW-1003">Cell membrane</keyword>
<dbReference type="PANTHER" id="PTHR36115">
    <property type="entry name" value="PROLINE-RICH ANTIGEN HOMOLOG-RELATED"/>
    <property type="match status" value="1"/>
</dbReference>
<keyword evidence="5 8" id="KW-1133">Transmembrane helix</keyword>
<reference evidence="12" key="1">
    <citation type="journal article" date="2019" name="Int. J. Syst. Evol. Microbiol.">
        <title>The Global Catalogue of Microorganisms (GCM) 10K type strain sequencing project: providing services to taxonomists for standard genome sequencing and annotation.</title>
        <authorList>
            <consortium name="The Broad Institute Genomics Platform"/>
            <consortium name="The Broad Institute Genome Sequencing Center for Infectious Disease"/>
            <person name="Wu L."/>
            <person name="Ma J."/>
        </authorList>
    </citation>
    <scope>NUCLEOTIDE SEQUENCE [LARGE SCALE GENOMIC DNA]</scope>
    <source>
        <strain evidence="12">JCM 18537</strain>
    </source>
</reference>
<evidence type="ECO:0000256" key="3">
    <source>
        <dbReference type="ARBA" id="ARBA00022553"/>
    </source>
</evidence>
<dbReference type="Pfam" id="PF00498">
    <property type="entry name" value="FHA"/>
    <property type="match status" value="1"/>
</dbReference>
<dbReference type="EMBL" id="BAABKO010000002">
    <property type="protein sequence ID" value="GAA4771464.1"/>
    <property type="molecule type" value="Genomic_DNA"/>
</dbReference>
<evidence type="ECO:0000256" key="2">
    <source>
        <dbReference type="ARBA" id="ARBA00022475"/>
    </source>
</evidence>
<dbReference type="InterPro" id="IPR008984">
    <property type="entry name" value="SMAD_FHA_dom_sf"/>
</dbReference>
<evidence type="ECO:0008006" key="13">
    <source>
        <dbReference type="Google" id="ProtNLM"/>
    </source>
</evidence>
<evidence type="ECO:0000256" key="8">
    <source>
        <dbReference type="SAM" id="Phobius"/>
    </source>
</evidence>
<keyword evidence="4 8" id="KW-0812">Transmembrane</keyword>
<dbReference type="InterPro" id="IPR051791">
    <property type="entry name" value="Pra-immunoreactive"/>
</dbReference>
<evidence type="ECO:0000256" key="1">
    <source>
        <dbReference type="ARBA" id="ARBA00004651"/>
    </source>
</evidence>
<comment type="subcellular location">
    <subcellularLocation>
        <location evidence="1">Cell membrane</location>
        <topology evidence="1">Multi-pass membrane protein</topology>
    </subcellularLocation>
</comment>
<feature type="transmembrane region" description="Helical" evidence="8">
    <location>
        <begin position="125"/>
        <end position="148"/>
    </location>
</feature>
<organism evidence="11 12">
    <name type="scientific">Microbacterium gilvum</name>
    <dbReference type="NCBI Taxonomy" id="1336204"/>
    <lineage>
        <taxon>Bacteria</taxon>
        <taxon>Bacillati</taxon>
        <taxon>Actinomycetota</taxon>
        <taxon>Actinomycetes</taxon>
        <taxon>Micrococcales</taxon>
        <taxon>Microbacteriaceae</taxon>
        <taxon>Microbacterium</taxon>
    </lineage>
</organism>
<feature type="compositionally biased region" description="Low complexity" evidence="7">
    <location>
        <begin position="247"/>
        <end position="256"/>
    </location>
</feature>
<keyword evidence="3" id="KW-0597">Phosphoprotein</keyword>
<dbReference type="InterPro" id="IPR010432">
    <property type="entry name" value="RDD"/>
</dbReference>
<feature type="domain" description="FHA" evidence="9">
    <location>
        <begin position="304"/>
        <end position="367"/>
    </location>
</feature>
<evidence type="ECO:0000313" key="11">
    <source>
        <dbReference type="EMBL" id="GAA4771464.1"/>
    </source>
</evidence>
<dbReference type="CDD" id="cd00060">
    <property type="entry name" value="FHA"/>
    <property type="match status" value="1"/>
</dbReference>
<dbReference type="Gene3D" id="2.60.200.20">
    <property type="match status" value="1"/>
</dbReference>
<dbReference type="Proteomes" id="UP001501645">
    <property type="component" value="Unassembled WGS sequence"/>
</dbReference>
<evidence type="ECO:0000256" key="7">
    <source>
        <dbReference type="SAM" id="MobiDB-lite"/>
    </source>
</evidence>
<evidence type="ECO:0000313" key="12">
    <source>
        <dbReference type="Proteomes" id="UP001501645"/>
    </source>
</evidence>
<evidence type="ECO:0000256" key="4">
    <source>
        <dbReference type="ARBA" id="ARBA00022692"/>
    </source>
</evidence>
<dbReference type="InterPro" id="IPR000253">
    <property type="entry name" value="FHA_dom"/>
</dbReference>
<dbReference type="PANTHER" id="PTHR36115:SF6">
    <property type="entry name" value="PROLINE-RICH ANTIGEN HOMOLOG"/>
    <property type="match status" value="1"/>
</dbReference>